<dbReference type="EMBL" id="CAEZVF010000166">
    <property type="protein sequence ID" value="CAB4626787.1"/>
    <property type="molecule type" value="Genomic_DNA"/>
</dbReference>
<feature type="region of interest" description="Disordered" evidence="1">
    <location>
        <begin position="1"/>
        <end position="28"/>
    </location>
</feature>
<name>A0A6J6IQ43_9ZZZZ</name>
<dbReference type="AlphaFoldDB" id="A0A6J6IQ43"/>
<evidence type="ECO:0000313" key="2">
    <source>
        <dbReference type="EMBL" id="CAB4626787.1"/>
    </source>
</evidence>
<feature type="region of interest" description="Disordered" evidence="1">
    <location>
        <begin position="66"/>
        <end position="91"/>
    </location>
</feature>
<accession>A0A6J6IQ43</accession>
<proteinExistence type="predicted"/>
<evidence type="ECO:0000256" key="1">
    <source>
        <dbReference type="SAM" id="MobiDB-lite"/>
    </source>
</evidence>
<gene>
    <name evidence="2" type="ORF">UFOPK1939_00982</name>
</gene>
<organism evidence="2">
    <name type="scientific">freshwater metagenome</name>
    <dbReference type="NCBI Taxonomy" id="449393"/>
    <lineage>
        <taxon>unclassified sequences</taxon>
        <taxon>metagenomes</taxon>
        <taxon>ecological metagenomes</taxon>
    </lineage>
</organism>
<reference evidence="2" key="1">
    <citation type="submission" date="2020-05" db="EMBL/GenBank/DDBJ databases">
        <authorList>
            <person name="Chiriac C."/>
            <person name="Salcher M."/>
            <person name="Ghai R."/>
            <person name="Kavagutti S V."/>
        </authorList>
    </citation>
    <scope>NUCLEOTIDE SEQUENCE</scope>
</reference>
<feature type="compositionally biased region" description="Basic and acidic residues" evidence="1">
    <location>
        <begin position="1"/>
        <end position="15"/>
    </location>
</feature>
<sequence length="91" mass="10203">MTNPHHDATHDDQRGRSKTKFLSTQQRGNDNIAASLQLAVRLNDDAVAQTIKQQGLLRFRQAQLPRRSGMLERSQRRSASAAVVATDQDHI</sequence>
<protein>
    <submittedName>
        <fullName evidence="2">Unannotated protein</fullName>
    </submittedName>
</protein>